<feature type="domain" description="Chitin-binding type-4" evidence="8">
    <location>
        <begin position="22"/>
        <end position="192"/>
    </location>
</feature>
<evidence type="ECO:0000256" key="3">
    <source>
        <dbReference type="ARBA" id="ARBA00023008"/>
    </source>
</evidence>
<dbReference type="Proteomes" id="UP001217918">
    <property type="component" value="Unassembled WGS sequence"/>
</dbReference>
<dbReference type="PANTHER" id="PTHR36575">
    <property type="entry name" value="BINDING PROTEIN, PUTATIVE (AFU_ORTHOLOGUE AFUA_1G14430)-RELATED"/>
    <property type="match status" value="1"/>
</dbReference>
<keyword evidence="7" id="KW-0732">Signal</keyword>
<evidence type="ECO:0000256" key="7">
    <source>
        <dbReference type="SAM" id="SignalP"/>
    </source>
</evidence>
<keyword evidence="3" id="KW-0186">Copper</keyword>
<dbReference type="InterPro" id="IPR004302">
    <property type="entry name" value="Cellulose/chitin-bd_N"/>
</dbReference>
<dbReference type="EMBL" id="JAQQPM010000007">
    <property type="protein sequence ID" value="KAK2074116.1"/>
    <property type="molecule type" value="Genomic_DNA"/>
</dbReference>
<name>A0AAD9MJM2_9PEZI</name>
<feature type="signal peptide" evidence="7">
    <location>
        <begin position="1"/>
        <end position="21"/>
    </location>
</feature>
<evidence type="ECO:0000256" key="4">
    <source>
        <dbReference type="ARBA" id="ARBA00023157"/>
    </source>
</evidence>
<evidence type="ECO:0000313" key="10">
    <source>
        <dbReference type="Proteomes" id="UP001217918"/>
    </source>
</evidence>
<comment type="caution">
    <text evidence="9">The sequence shown here is derived from an EMBL/GenBank/DDBJ whole genome shotgun (WGS) entry which is preliminary data.</text>
</comment>
<organism evidence="9 10">
    <name type="scientific">Phyllachora maydis</name>
    <dbReference type="NCBI Taxonomy" id="1825666"/>
    <lineage>
        <taxon>Eukaryota</taxon>
        <taxon>Fungi</taxon>
        <taxon>Dikarya</taxon>
        <taxon>Ascomycota</taxon>
        <taxon>Pezizomycotina</taxon>
        <taxon>Sordariomycetes</taxon>
        <taxon>Sordariomycetidae</taxon>
        <taxon>Phyllachorales</taxon>
        <taxon>Phyllachoraceae</taxon>
        <taxon>Phyllachora</taxon>
    </lineage>
</organism>
<gene>
    <name evidence="9" type="ORF">P8C59_008347</name>
</gene>
<dbReference type="GO" id="GO:0046872">
    <property type="term" value="F:metal ion binding"/>
    <property type="evidence" value="ECO:0007669"/>
    <property type="project" value="UniProtKB-KW"/>
</dbReference>
<accession>A0AAD9MJM2</accession>
<keyword evidence="10" id="KW-1185">Reference proteome</keyword>
<dbReference type="PANTHER" id="PTHR36575:SF2">
    <property type="entry name" value="CHITIN-BINDING TYPE-4 DOMAIN-CONTAINING PROTEIN-RELATED"/>
    <property type="match status" value="1"/>
</dbReference>
<keyword evidence="5" id="KW-0325">Glycoprotein</keyword>
<feature type="chain" id="PRO_5042158665" description="Chitin-binding type-4 domain-containing protein" evidence="7">
    <location>
        <begin position="22"/>
        <end position="197"/>
    </location>
</feature>
<keyword evidence="4" id="KW-1015">Disulfide bond</keyword>
<reference evidence="9" key="1">
    <citation type="journal article" date="2023" name="Mol. Plant Microbe Interact.">
        <title>Elucidating the Obligate Nature and Biological Capacity of an Invasive Fungal Corn Pathogen.</title>
        <authorList>
            <person name="MacCready J.S."/>
            <person name="Roggenkamp E.M."/>
            <person name="Gdanetz K."/>
            <person name="Chilvers M.I."/>
        </authorList>
    </citation>
    <scope>NUCLEOTIDE SEQUENCE</scope>
    <source>
        <strain evidence="9">PM02</strain>
    </source>
</reference>
<evidence type="ECO:0000256" key="5">
    <source>
        <dbReference type="ARBA" id="ARBA00023180"/>
    </source>
</evidence>
<evidence type="ECO:0000256" key="6">
    <source>
        <dbReference type="ARBA" id="ARBA00034311"/>
    </source>
</evidence>
<dbReference type="Pfam" id="PF03067">
    <property type="entry name" value="LPMO_10"/>
    <property type="match status" value="1"/>
</dbReference>
<comment type="similarity">
    <text evidence="6">Belongs to the polysaccharide monooxygenase AA13 family.</text>
</comment>
<evidence type="ECO:0000256" key="1">
    <source>
        <dbReference type="ARBA" id="ARBA00001973"/>
    </source>
</evidence>
<dbReference type="AlphaFoldDB" id="A0AAD9MJM2"/>
<dbReference type="InterPro" id="IPR052282">
    <property type="entry name" value="Starch-active_LPMO"/>
</dbReference>
<comment type="cofactor">
    <cofactor evidence="1">
        <name>Cu(2+)</name>
        <dbReference type="ChEBI" id="CHEBI:29036"/>
    </cofactor>
</comment>
<protein>
    <recommendedName>
        <fullName evidence="8">Chitin-binding type-4 domain-containing protein</fullName>
    </recommendedName>
</protein>
<dbReference type="Gene3D" id="2.70.50.70">
    <property type="match status" value="1"/>
</dbReference>
<sequence>MFGQTPLYISAFAFLAGHAAAHGMVTSPPIRSPGAAFQAACGQQVYNTVKSDPYGNIQQEAQVSKGQKDFDAAQCNLNMCKGIPVADMQASDVQRFTRGQTVPFVVDIRAPHTGTANMTIVRSATGEVLGGVLKSWSVYASNSAPISKDDTNFSITIPADLDADACKAVGDCHVRWLWDSRMVDQTYENCVDMVVTG</sequence>
<evidence type="ECO:0000313" key="9">
    <source>
        <dbReference type="EMBL" id="KAK2074116.1"/>
    </source>
</evidence>
<evidence type="ECO:0000259" key="8">
    <source>
        <dbReference type="Pfam" id="PF03067"/>
    </source>
</evidence>
<evidence type="ECO:0000256" key="2">
    <source>
        <dbReference type="ARBA" id="ARBA00022723"/>
    </source>
</evidence>
<keyword evidence="2" id="KW-0479">Metal-binding</keyword>
<proteinExistence type="inferred from homology"/>